<dbReference type="InterPro" id="IPR011009">
    <property type="entry name" value="Kinase-like_dom_sf"/>
</dbReference>
<dbReference type="PROSITE" id="PS50011">
    <property type="entry name" value="PROTEIN_KINASE_DOM"/>
    <property type="match status" value="1"/>
</dbReference>
<feature type="compositionally biased region" description="Polar residues" evidence="9">
    <location>
        <begin position="460"/>
        <end position="472"/>
    </location>
</feature>
<sequence>MLSPGAVLSERYELTERIAAGGMGEVWRGTDRLLHRPVAVKVLLPGLAADTGFIARFRTEARMMASLRHPGIVQVYDFGEDGAGLDYLVMEFIEGTSLAKRVETAGRLTAAETVEVVGQVAGALQAAHEAGIIHRDVKPSNLLVRPGGAIVLVDFGVARSTTGAGLTGTNVVMGSAHYMAPEQAEGKPITPATDVYALGAVAYTCLMGRPPYVGDNPLQVIAQLIVADPPTLPVDVPPQVAAVVLRALEKDPTRRHQSAAAFAAAARVALTGQGPSRRAPIYAAGSAAVDPPVSPAPTSSAPISIAPINTAPAVRVGGVAAPAAHGSPPNGPAGHGPAGPAGVTPREGGRRRIALVLASAVLLAAAGLGIVFAVRKGPTPAQGQPPGANRIDIPDLGVGGGPGEQKPIALPTNSSGRPGPSAGPETGASARTSAGVGPTTTVPVGAEPTVTNPGDPAPEPSQTATSDPVTNPYTPRAVCGTAFVVIDQAPLNSADGILLGRVYLLYNVKNLKNCTVTLKATDVGTATGTAAYLEVEGAERVTDSGSFEYYAGPVKAKADAVCVKWGGSIGDASYDSAFEHCD</sequence>
<evidence type="ECO:0000256" key="2">
    <source>
        <dbReference type="ARBA" id="ARBA00022527"/>
    </source>
</evidence>
<feature type="domain" description="Protein kinase" evidence="11">
    <location>
        <begin position="12"/>
        <end position="270"/>
    </location>
</feature>
<dbReference type="EMBL" id="BOMY01000053">
    <property type="protein sequence ID" value="GIF25598.1"/>
    <property type="molecule type" value="Genomic_DNA"/>
</dbReference>
<dbReference type="Gene3D" id="3.30.200.20">
    <property type="entry name" value="Phosphorylase Kinase, domain 1"/>
    <property type="match status" value="1"/>
</dbReference>
<evidence type="ECO:0000256" key="5">
    <source>
        <dbReference type="ARBA" id="ARBA00022777"/>
    </source>
</evidence>
<keyword evidence="4" id="KW-0547">Nucleotide-binding</keyword>
<keyword evidence="10" id="KW-0472">Membrane</keyword>
<evidence type="ECO:0000256" key="3">
    <source>
        <dbReference type="ARBA" id="ARBA00022679"/>
    </source>
</evidence>
<evidence type="ECO:0000313" key="13">
    <source>
        <dbReference type="Proteomes" id="UP000623608"/>
    </source>
</evidence>
<accession>A0A919NVP7</accession>
<dbReference type="PANTHER" id="PTHR43289">
    <property type="entry name" value="MITOGEN-ACTIVATED PROTEIN KINASE KINASE KINASE 20-RELATED"/>
    <property type="match status" value="1"/>
</dbReference>
<evidence type="ECO:0000256" key="1">
    <source>
        <dbReference type="ARBA" id="ARBA00012513"/>
    </source>
</evidence>
<evidence type="ECO:0000256" key="6">
    <source>
        <dbReference type="ARBA" id="ARBA00022840"/>
    </source>
</evidence>
<dbReference type="GO" id="GO:0005524">
    <property type="term" value="F:ATP binding"/>
    <property type="evidence" value="ECO:0007669"/>
    <property type="project" value="UniProtKB-KW"/>
</dbReference>
<keyword evidence="3" id="KW-0808">Transferase</keyword>
<protein>
    <recommendedName>
        <fullName evidence="1">non-specific serine/threonine protein kinase</fullName>
        <ecNumber evidence="1">2.7.11.1</ecNumber>
    </recommendedName>
</protein>
<keyword evidence="10" id="KW-1133">Transmembrane helix</keyword>
<keyword evidence="6" id="KW-0067">ATP-binding</keyword>
<evidence type="ECO:0000256" key="7">
    <source>
        <dbReference type="ARBA" id="ARBA00047899"/>
    </source>
</evidence>
<feature type="region of interest" description="Disordered" evidence="9">
    <location>
        <begin position="320"/>
        <end position="346"/>
    </location>
</feature>
<feature type="region of interest" description="Disordered" evidence="9">
    <location>
        <begin position="379"/>
        <end position="472"/>
    </location>
</feature>
<dbReference type="CDD" id="cd14014">
    <property type="entry name" value="STKc_PknB_like"/>
    <property type="match status" value="1"/>
</dbReference>
<dbReference type="GO" id="GO:0045717">
    <property type="term" value="P:negative regulation of fatty acid biosynthetic process"/>
    <property type="evidence" value="ECO:0007669"/>
    <property type="project" value="UniProtKB-ARBA"/>
</dbReference>
<evidence type="ECO:0000256" key="9">
    <source>
        <dbReference type="SAM" id="MobiDB-lite"/>
    </source>
</evidence>
<evidence type="ECO:0000313" key="12">
    <source>
        <dbReference type="EMBL" id="GIF25598.1"/>
    </source>
</evidence>
<evidence type="ECO:0000259" key="11">
    <source>
        <dbReference type="PROSITE" id="PS50011"/>
    </source>
</evidence>
<proteinExistence type="predicted"/>
<comment type="caution">
    <text evidence="12">The sequence shown here is derived from an EMBL/GenBank/DDBJ whole genome shotgun (WGS) entry which is preliminary data.</text>
</comment>
<dbReference type="FunFam" id="3.30.200.20:FF:000035">
    <property type="entry name" value="Serine/threonine protein kinase Stk1"/>
    <property type="match status" value="1"/>
</dbReference>
<dbReference type="Gene3D" id="1.10.510.10">
    <property type="entry name" value="Transferase(Phosphotransferase) domain 1"/>
    <property type="match status" value="1"/>
</dbReference>
<keyword evidence="10" id="KW-0812">Transmembrane</keyword>
<feature type="compositionally biased region" description="Low complexity" evidence="9">
    <location>
        <begin position="379"/>
        <end position="388"/>
    </location>
</feature>
<comment type="catalytic activity">
    <reaction evidence="7">
        <text>L-threonyl-[protein] + ATP = O-phospho-L-threonyl-[protein] + ADP + H(+)</text>
        <dbReference type="Rhea" id="RHEA:46608"/>
        <dbReference type="Rhea" id="RHEA-COMP:11060"/>
        <dbReference type="Rhea" id="RHEA-COMP:11605"/>
        <dbReference type="ChEBI" id="CHEBI:15378"/>
        <dbReference type="ChEBI" id="CHEBI:30013"/>
        <dbReference type="ChEBI" id="CHEBI:30616"/>
        <dbReference type="ChEBI" id="CHEBI:61977"/>
        <dbReference type="ChEBI" id="CHEBI:456216"/>
        <dbReference type="EC" id="2.7.11.1"/>
    </reaction>
</comment>
<keyword evidence="13" id="KW-1185">Reference proteome</keyword>
<dbReference type="Proteomes" id="UP000623608">
    <property type="component" value="Unassembled WGS sequence"/>
</dbReference>
<evidence type="ECO:0000256" key="8">
    <source>
        <dbReference type="ARBA" id="ARBA00048679"/>
    </source>
</evidence>
<feature type="transmembrane region" description="Helical" evidence="10">
    <location>
        <begin position="353"/>
        <end position="374"/>
    </location>
</feature>
<dbReference type="PANTHER" id="PTHR43289:SF6">
    <property type="entry name" value="SERINE_THREONINE-PROTEIN KINASE NEKL-3"/>
    <property type="match status" value="1"/>
</dbReference>
<reference evidence="12" key="1">
    <citation type="submission" date="2021-01" db="EMBL/GenBank/DDBJ databases">
        <title>Whole genome shotgun sequence of Actinoplanes tereljensis NBRC 105297.</title>
        <authorList>
            <person name="Komaki H."/>
            <person name="Tamura T."/>
        </authorList>
    </citation>
    <scope>NUCLEOTIDE SEQUENCE</scope>
    <source>
        <strain evidence="12">NBRC 105297</strain>
    </source>
</reference>
<keyword evidence="2" id="KW-0723">Serine/threonine-protein kinase</keyword>
<dbReference type="FunFam" id="1.10.510.10:FF:000021">
    <property type="entry name" value="Serine/threonine protein kinase"/>
    <property type="match status" value="1"/>
</dbReference>
<dbReference type="Pfam" id="PF00069">
    <property type="entry name" value="Pkinase"/>
    <property type="match status" value="1"/>
</dbReference>
<evidence type="ECO:0000256" key="4">
    <source>
        <dbReference type="ARBA" id="ARBA00022741"/>
    </source>
</evidence>
<dbReference type="AlphaFoldDB" id="A0A919NVP7"/>
<dbReference type="PROSITE" id="PS00108">
    <property type="entry name" value="PROTEIN_KINASE_ST"/>
    <property type="match status" value="1"/>
</dbReference>
<organism evidence="12 13">
    <name type="scientific">Paractinoplanes tereljensis</name>
    <dbReference type="NCBI Taxonomy" id="571912"/>
    <lineage>
        <taxon>Bacteria</taxon>
        <taxon>Bacillati</taxon>
        <taxon>Actinomycetota</taxon>
        <taxon>Actinomycetes</taxon>
        <taxon>Micromonosporales</taxon>
        <taxon>Micromonosporaceae</taxon>
        <taxon>Paractinoplanes</taxon>
    </lineage>
</organism>
<gene>
    <name evidence="12" type="ORF">Ate02nite_83280</name>
</gene>
<evidence type="ECO:0000256" key="10">
    <source>
        <dbReference type="SAM" id="Phobius"/>
    </source>
</evidence>
<dbReference type="InterPro" id="IPR000719">
    <property type="entry name" value="Prot_kinase_dom"/>
</dbReference>
<dbReference type="GO" id="GO:0004674">
    <property type="term" value="F:protein serine/threonine kinase activity"/>
    <property type="evidence" value="ECO:0007669"/>
    <property type="project" value="UniProtKB-KW"/>
</dbReference>
<dbReference type="InterPro" id="IPR008271">
    <property type="entry name" value="Ser/Thr_kinase_AS"/>
</dbReference>
<keyword evidence="5" id="KW-0418">Kinase</keyword>
<dbReference type="EC" id="2.7.11.1" evidence="1"/>
<comment type="catalytic activity">
    <reaction evidence="8">
        <text>L-seryl-[protein] + ATP = O-phospho-L-seryl-[protein] + ADP + H(+)</text>
        <dbReference type="Rhea" id="RHEA:17989"/>
        <dbReference type="Rhea" id="RHEA-COMP:9863"/>
        <dbReference type="Rhea" id="RHEA-COMP:11604"/>
        <dbReference type="ChEBI" id="CHEBI:15378"/>
        <dbReference type="ChEBI" id="CHEBI:29999"/>
        <dbReference type="ChEBI" id="CHEBI:30616"/>
        <dbReference type="ChEBI" id="CHEBI:83421"/>
        <dbReference type="ChEBI" id="CHEBI:456216"/>
        <dbReference type="EC" id="2.7.11.1"/>
    </reaction>
</comment>
<dbReference type="SUPFAM" id="SSF56112">
    <property type="entry name" value="Protein kinase-like (PK-like)"/>
    <property type="match status" value="1"/>
</dbReference>
<name>A0A919NVP7_9ACTN</name>
<dbReference type="SMART" id="SM00220">
    <property type="entry name" value="S_TKc"/>
    <property type="match status" value="1"/>
</dbReference>